<evidence type="ECO:0000313" key="1">
    <source>
        <dbReference type="EMBL" id="KAI7984197.1"/>
    </source>
</evidence>
<organism evidence="1 2">
    <name type="scientific">Camellia lanceoleosa</name>
    <dbReference type="NCBI Taxonomy" id="1840588"/>
    <lineage>
        <taxon>Eukaryota</taxon>
        <taxon>Viridiplantae</taxon>
        <taxon>Streptophyta</taxon>
        <taxon>Embryophyta</taxon>
        <taxon>Tracheophyta</taxon>
        <taxon>Spermatophyta</taxon>
        <taxon>Magnoliopsida</taxon>
        <taxon>eudicotyledons</taxon>
        <taxon>Gunneridae</taxon>
        <taxon>Pentapetalae</taxon>
        <taxon>asterids</taxon>
        <taxon>Ericales</taxon>
        <taxon>Theaceae</taxon>
        <taxon>Camellia</taxon>
    </lineage>
</organism>
<keyword evidence="2" id="KW-1185">Reference proteome</keyword>
<proteinExistence type="predicted"/>
<reference evidence="1 2" key="1">
    <citation type="journal article" date="2022" name="Plant J.">
        <title>Chromosome-level genome of Camellia lanceoleosa provides a valuable resource for understanding genome evolution and self-incompatibility.</title>
        <authorList>
            <person name="Gong W."/>
            <person name="Xiao S."/>
            <person name="Wang L."/>
            <person name="Liao Z."/>
            <person name="Chang Y."/>
            <person name="Mo W."/>
            <person name="Hu G."/>
            <person name="Li W."/>
            <person name="Zhao G."/>
            <person name="Zhu H."/>
            <person name="Hu X."/>
            <person name="Ji K."/>
            <person name="Xiang X."/>
            <person name="Song Q."/>
            <person name="Yuan D."/>
            <person name="Jin S."/>
            <person name="Zhang L."/>
        </authorList>
    </citation>
    <scope>NUCLEOTIDE SEQUENCE [LARGE SCALE GENOMIC DNA]</scope>
    <source>
        <strain evidence="1">SQ_2022a</strain>
    </source>
</reference>
<comment type="caution">
    <text evidence="1">The sequence shown here is derived from an EMBL/GenBank/DDBJ whole genome shotgun (WGS) entry which is preliminary data.</text>
</comment>
<dbReference type="EMBL" id="CM045768">
    <property type="protein sequence ID" value="KAI7984197.1"/>
    <property type="molecule type" value="Genomic_DNA"/>
</dbReference>
<sequence length="102" mass="11799">MFQVVDDILDVTMSGEELGKTAGKDLVANKLTYSKVMGIEKSREYAEKLKMEAEDHLSGFDEERSDLLWLWLITLLIGYTNYFVQPNIFDCGINYNHISYYC</sequence>
<protein>
    <submittedName>
        <fullName evidence="1">Uncharacterized protein</fullName>
    </submittedName>
</protein>
<name>A0ACC0F7Z5_9ERIC</name>
<gene>
    <name evidence="1" type="ORF">LOK49_LG15G01246</name>
</gene>
<accession>A0ACC0F7Z5</accession>
<evidence type="ECO:0000313" key="2">
    <source>
        <dbReference type="Proteomes" id="UP001060215"/>
    </source>
</evidence>
<dbReference type="Proteomes" id="UP001060215">
    <property type="component" value="Chromosome 11"/>
</dbReference>